<dbReference type="EMBL" id="JABFAI010000620">
    <property type="protein sequence ID" value="KAF4943234.1"/>
    <property type="molecule type" value="Genomic_DNA"/>
</dbReference>
<dbReference type="InterPro" id="IPR002523">
    <property type="entry name" value="MgTranspt_CorA/ZnTranspt_ZntB"/>
</dbReference>
<keyword evidence="5 7" id="KW-0040">ANK repeat</keyword>
<keyword evidence="3" id="KW-0677">Repeat</keyword>
<feature type="repeat" description="ANK" evidence="7">
    <location>
        <begin position="222"/>
        <end position="254"/>
    </location>
</feature>
<dbReference type="Gene3D" id="1.20.58.340">
    <property type="entry name" value="Magnesium transport protein CorA, transmembrane region"/>
    <property type="match status" value="1"/>
</dbReference>
<dbReference type="GO" id="GO:0016020">
    <property type="term" value="C:membrane"/>
    <property type="evidence" value="ECO:0007669"/>
    <property type="project" value="UniProtKB-SubCell"/>
</dbReference>
<feature type="compositionally biased region" description="Basic and acidic residues" evidence="8">
    <location>
        <begin position="1240"/>
        <end position="1250"/>
    </location>
</feature>
<dbReference type="SUPFAM" id="SSF144083">
    <property type="entry name" value="Magnesium transport protein CorA, transmembrane region"/>
    <property type="match status" value="1"/>
</dbReference>
<feature type="compositionally biased region" description="Basic and acidic residues" evidence="8">
    <location>
        <begin position="8"/>
        <end position="17"/>
    </location>
</feature>
<dbReference type="SMART" id="SM00248">
    <property type="entry name" value="ANK"/>
    <property type="match status" value="12"/>
</dbReference>
<comment type="caution">
    <text evidence="10">The sequence shown here is derived from an EMBL/GenBank/DDBJ whole genome shotgun (WGS) entry which is preliminary data.</text>
</comment>
<evidence type="ECO:0008006" key="12">
    <source>
        <dbReference type="Google" id="ProtNLM"/>
    </source>
</evidence>
<reference evidence="10" key="1">
    <citation type="journal article" date="2020" name="BMC Genomics">
        <title>Correction to: Identification and distribution of gene clusters required for synthesis of sphingolipid metabolism inhibitors in diverse species of the filamentous fungus Fusarium.</title>
        <authorList>
            <person name="Kim H.S."/>
            <person name="Lohmar J.M."/>
            <person name="Busman M."/>
            <person name="Brown D.W."/>
            <person name="Naumann T.A."/>
            <person name="Divon H.H."/>
            <person name="Lysoe E."/>
            <person name="Uhlig S."/>
            <person name="Proctor R.H."/>
        </authorList>
    </citation>
    <scope>NUCLEOTIDE SEQUENCE</scope>
    <source>
        <strain evidence="10">NRRL 45417</strain>
    </source>
</reference>
<dbReference type="Pfam" id="PF12796">
    <property type="entry name" value="Ank_2"/>
    <property type="match status" value="3"/>
</dbReference>
<comment type="subcellular location">
    <subcellularLocation>
        <location evidence="1">Membrane</location>
        <topology evidence="1">Multi-pass membrane protein</topology>
    </subcellularLocation>
</comment>
<dbReference type="PRINTS" id="PR01415">
    <property type="entry name" value="ANKYRIN"/>
</dbReference>
<feature type="transmembrane region" description="Helical" evidence="9">
    <location>
        <begin position="1114"/>
        <end position="1132"/>
    </location>
</feature>
<dbReference type="InterPro" id="IPR045863">
    <property type="entry name" value="CorA_TM1_TM2"/>
</dbReference>
<dbReference type="InterPro" id="IPR051631">
    <property type="entry name" value="Ankyrin-KH/SAM_domain"/>
</dbReference>
<dbReference type="InterPro" id="IPR002110">
    <property type="entry name" value="Ankyrin_rpt"/>
</dbReference>
<evidence type="ECO:0000256" key="2">
    <source>
        <dbReference type="ARBA" id="ARBA00022692"/>
    </source>
</evidence>
<feature type="repeat" description="ANK" evidence="7">
    <location>
        <begin position="184"/>
        <end position="208"/>
    </location>
</feature>
<evidence type="ECO:0000256" key="4">
    <source>
        <dbReference type="ARBA" id="ARBA00022989"/>
    </source>
</evidence>
<dbReference type="AlphaFoldDB" id="A0A8H4WMQ9"/>
<feature type="repeat" description="ANK" evidence="7">
    <location>
        <begin position="255"/>
        <end position="287"/>
    </location>
</feature>
<sequence length="1250" mass="138645">MSIYSEENAERELDKSTGKLLELGDGDESKPGSSNLAERGAMNRPKPRTRSAFPSFPGNHGLGIRQRTRQQVFDPKINYLHELLLEVKETPYLNSAAQRFRHRLRDLSNSHVNIEDSRGRTLLHTAAERGLSKMTKLLLRKDANIEARTAEGATPLLLACEGGDLSTVKVLLGQSANCQVLGPRNETPLMMASKYGHEDIVEMLLRGGNASPDILNATNSKHGATALHLAAFNGHRNIVTHLLHNNAQFGIQDKEGRTPLMLATQEGHEGVLRELLGGGTDKNNLQLEKQDSSGCSPLLQASMDGFVAGAQLLISFHANVNACSEATEGSPLMAAISRGCRDIVEALCKSGRVEIDATTVLGRSALHLAASLGDTEIVSLLLCEGAKINLRDCNDHQPLHLASLFGCKKTVEILLQNGAEINAADCAGATPLHLASLELGDDSAFNYPEYEDTETYGQRLSTPTPYEPHDVIKLLLNTGTDSNNKADSRAKTKRGETALHFAAKGGDGSKISLLLNSMNVEDVEALTKDGNSVFDNAIGGMSELEALESLFNSPKTTKVQFKSPERQKLALLLLADCAAAHEAVRLFMFNRSDPIDPAKTKWTAIDWAADQKSPDLLWLLIANSRPDIVEDGTLKSALKRVNRAEDTATTNLIIRILESPPIAMRYVNQKTYNIPSLPREDELLKQLEMFDSTIVWFLETRGCSNSISKVTTVRDAIYTKGPQKIISDSVDLTLNMEAFSDDLYLGDISHLTQPRSLRRVDRGQTLQKAYEGHPVHLSSTLDEWYHHFGTDDGSVKDRDRRNKTQVATRCLLGTDNVDGQDSWPVIEVNQLWIWTIHNKWIITACPSSIDGSGSTLVAEVRSHLCKQVEAGGEEGLPETATDLARCIIDYCIGSYERQQKAIPQEHSPDWTSNMSIRQTFSKSLSGLGREEFSLFEKFRRQLENEEDDWKSQQSSKEAIIKAQKLSSYMRDIRDELAILKSVAKYQESIQKGLVDDRMRRAGLTASHVVNDIEEMEGLANRLQSAANTSLSLQQSEIANRQAQQSVKQGQESIAQGRTLMVFTVVTSLFLPMSFLSSMFAMDVASFKQSPWWSFVIMCMVPSPAANVLRTKLRIQVIVSFLVFLPLSIWLMTSKTFYQWLDESYQRLDEWRKRCRHGINDKPSAEETALRHQTEESRLANVRQSENGGPPVTMRKRNSSLKQGNSPLLTGHASTPLRDHLNISQHAETGESSTQRQLLQSERDLEKGKES</sequence>
<evidence type="ECO:0000256" key="1">
    <source>
        <dbReference type="ARBA" id="ARBA00004141"/>
    </source>
</evidence>
<dbReference type="PROSITE" id="PS50088">
    <property type="entry name" value="ANK_REPEAT"/>
    <property type="match status" value="7"/>
</dbReference>
<keyword evidence="11" id="KW-1185">Reference proteome</keyword>
<protein>
    <recommendedName>
        <fullName evidence="12">Ankyrin</fullName>
    </recommendedName>
</protein>
<feature type="transmembrane region" description="Helical" evidence="9">
    <location>
        <begin position="1059"/>
        <end position="1079"/>
    </location>
</feature>
<organism evidence="10 11">
    <name type="scientific">Fusarium gaditjirri</name>
    <dbReference type="NCBI Taxonomy" id="282569"/>
    <lineage>
        <taxon>Eukaryota</taxon>
        <taxon>Fungi</taxon>
        <taxon>Dikarya</taxon>
        <taxon>Ascomycota</taxon>
        <taxon>Pezizomycotina</taxon>
        <taxon>Sordariomycetes</taxon>
        <taxon>Hypocreomycetidae</taxon>
        <taxon>Hypocreales</taxon>
        <taxon>Nectriaceae</taxon>
        <taxon>Fusarium</taxon>
        <taxon>Fusarium nisikadoi species complex</taxon>
    </lineage>
</organism>
<evidence type="ECO:0000313" key="10">
    <source>
        <dbReference type="EMBL" id="KAF4943234.1"/>
    </source>
</evidence>
<evidence type="ECO:0000256" key="3">
    <source>
        <dbReference type="ARBA" id="ARBA00022737"/>
    </source>
</evidence>
<feature type="repeat" description="ANK" evidence="7">
    <location>
        <begin position="151"/>
        <end position="183"/>
    </location>
</feature>
<keyword evidence="6 9" id="KW-0472">Membrane</keyword>
<dbReference type="GO" id="GO:0046873">
    <property type="term" value="F:metal ion transmembrane transporter activity"/>
    <property type="evidence" value="ECO:0007669"/>
    <property type="project" value="InterPro"/>
</dbReference>
<dbReference type="OrthoDB" id="341259at2759"/>
<dbReference type="Gene3D" id="1.25.40.20">
    <property type="entry name" value="Ankyrin repeat-containing domain"/>
    <property type="match status" value="4"/>
</dbReference>
<feature type="region of interest" description="Disordered" evidence="8">
    <location>
        <begin position="1163"/>
        <end position="1250"/>
    </location>
</feature>
<feature type="repeat" description="ANK" evidence="7">
    <location>
        <begin position="394"/>
        <end position="426"/>
    </location>
</feature>
<dbReference type="PANTHER" id="PTHR23206">
    <property type="entry name" value="MASK PROTEIN"/>
    <property type="match status" value="1"/>
</dbReference>
<name>A0A8H4WMQ9_9HYPO</name>
<feature type="compositionally biased region" description="Polar residues" evidence="8">
    <location>
        <begin position="1221"/>
        <end position="1239"/>
    </location>
</feature>
<feature type="repeat" description="ANK" evidence="7">
    <location>
        <begin position="118"/>
        <end position="150"/>
    </location>
</feature>
<feature type="repeat" description="ANK" evidence="7">
    <location>
        <begin position="361"/>
        <end position="393"/>
    </location>
</feature>
<feature type="compositionally biased region" description="Basic and acidic residues" evidence="8">
    <location>
        <begin position="1163"/>
        <end position="1177"/>
    </location>
</feature>
<evidence type="ECO:0000313" key="11">
    <source>
        <dbReference type="Proteomes" id="UP000604273"/>
    </source>
</evidence>
<proteinExistence type="predicted"/>
<evidence type="ECO:0000256" key="7">
    <source>
        <dbReference type="PROSITE-ProRule" id="PRU00023"/>
    </source>
</evidence>
<accession>A0A8H4WMQ9</accession>
<evidence type="ECO:0000256" key="5">
    <source>
        <dbReference type="ARBA" id="ARBA00023043"/>
    </source>
</evidence>
<reference evidence="10" key="2">
    <citation type="submission" date="2020-05" db="EMBL/GenBank/DDBJ databases">
        <authorList>
            <person name="Kim H.-S."/>
            <person name="Proctor R.H."/>
            <person name="Brown D.W."/>
        </authorList>
    </citation>
    <scope>NUCLEOTIDE SEQUENCE</scope>
    <source>
        <strain evidence="10">NRRL 45417</strain>
    </source>
</reference>
<keyword evidence="4 9" id="KW-1133">Transmembrane helix</keyword>
<gene>
    <name evidence="10" type="ORF">FGADI_13545</name>
</gene>
<feature type="region of interest" description="Disordered" evidence="8">
    <location>
        <begin position="1"/>
        <end position="67"/>
    </location>
</feature>
<evidence type="ECO:0000256" key="9">
    <source>
        <dbReference type="SAM" id="Phobius"/>
    </source>
</evidence>
<dbReference type="SUPFAM" id="SSF48403">
    <property type="entry name" value="Ankyrin repeat"/>
    <property type="match status" value="2"/>
</dbReference>
<dbReference type="PANTHER" id="PTHR23206:SF8">
    <property type="entry name" value="ANKYRIN REPEAT AND KH DOMAIN-CONTAINING 1"/>
    <property type="match status" value="1"/>
</dbReference>
<evidence type="ECO:0000256" key="6">
    <source>
        <dbReference type="ARBA" id="ARBA00023136"/>
    </source>
</evidence>
<dbReference type="Proteomes" id="UP000604273">
    <property type="component" value="Unassembled WGS sequence"/>
</dbReference>
<keyword evidence="2 9" id="KW-0812">Transmembrane</keyword>
<evidence type="ECO:0000256" key="8">
    <source>
        <dbReference type="SAM" id="MobiDB-lite"/>
    </source>
</evidence>
<dbReference type="GO" id="GO:0005737">
    <property type="term" value="C:cytoplasm"/>
    <property type="evidence" value="ECO:0007669"/>
    <property type="project" value="TreeGrafter"/>
</dbReference>
<dbReference type="Pfam" id="PF01544">
    <property type="entry name" value="CorA"/>
    <property type="match status" value="1"/>
</dbReference>
<dbReference type="InterPro" id="IPR036770">
    <property type="entry name" value="Ankyrin_rpt-contain_sf"/>
</dbReference>
<dbReference type="PROSITE" id="PS50297">
    <property type="entry name" value="ANK_REP_REGION"/>
    <property type="match status" value="7"/>
</dbReference>